<gene>
    <name evidence="2" type="ordered locus">swp_0825</name>
</gene>
<evidence type="ECO:0000256" key="1">
    <source>
        <dbReference type="SAM" id="MobiDB-lite"/>
    </source>
</evidence>
<keyword evidence="3" id="KW-1185">Reference proteome</keyword>
<proteinExistence type="predicted"/>
<reference evidence="2 3" key="1">
    <citation type="journal article" date="2008" name="PLoS ONE">
        <title>Environmental adaptation: genomic analysis of the piezotolerant and psychrotolerant deep-sea iron reducing bacterium Shewanella piezotolerans WP3.</title>
        <authorList>
            <person name="Wang F."/>
            <person name="Wang J."/>
            <person name="Jian H."/>
            <person name="Zhang B."/>
            <person name="Li S."/>
            <person name="Wang F."/>
            <person name="Zeng X."/>
            <person name="Gao L."/>
            <person name="Bartlett D.H."/>
            <person name="Yu J."/>
            <person name="Hu S."/>
            <person name="Xiao X."/>
        </authorList>
    </citation>
    <scope>NUCLEOTIDE SEQUENCE [LARGE SCALE GENOMIC DNA]</scope>
    <source>
        <strain evidence="3">WP3 / JCM 13877</strain>
    </source>
</reference>
<evidence type="ECO:0000313" key="3">
    <source>
        <dbReference type="Proteomes" id="UP000000753"/>
    </source>
</evidence>
<accession>B8CJ10</accession>
<dbReference type="EMBL" id="CP000472">
    <property type="protein sequence ID" value="ACJ27636.1"/>
    <property type="molecule type" value="Genomic_DNA"/>
</dbReference>
<dbReference type="Proteomes" id="UP000000753">
    <property type="component" value="Chromosome"/>
</dbReference>
<sequence length="124" mass="13079">MTYVNGVNSNLTNNLDALANVKSRLSAVNTDTIAKELPSTLTTKPETAESSVTLSEAAKSKLAQEQQATTTTESDEGADLKSFTFGALGLDHPDKVEEKEDSSYTAGQYVKAAATIGGMIAMFI</sequence>
<protein>
    <submittedName>
        <fullName evidence="2">Ribosome recycling factor</fullName>
    </submittedName>
</protein>
<dbReference type="AlphaFoldDB" id="B8CJ10"/>
<dbReference type="KEGG" id="swp:swp_0825"/>
<dbReference type="eggNOG" id="ENOG5033JH6">
    <property type="taxonomic scope" value="Bacteria"/>
</dbReference>
<dbReference type="HOGENOM" id="CLU_162057_0_0_6"/>
<feature type="compositionally biased region" description="Low complexity" evidence="1">
    <location>
        <begin position="63"/>
        <end position="72"/>
    </location>
</feature>
<dbReference type="RefSeq" id="WP_020911015.1">
    <property type="nucleotide sequence ID" value="NC_011566.1"/>
</dbReference>
<dbReference type="OrthoDB" id="6388959at2"/>
<evidence type="ECO:0000313" key="2">
    <source>
        <dbReference type="EMBL" id="ACJ27636.1"/>
    </source>
</evidence>
<organism evidence="2 3">
    <name type="scientific">Shewanella piezotolerans (strain WP3 / JCM 13877)</name>
    <dbReference type="NCBI Taxonomy" id="225849"/>
    <lineage>
        <taxon>Bacteria</taxon>
        <taxon>Pseudomonadati</taxon>
        <taxon>Pseudomonadota</taxon>
        <taxon>Gammaproteobacteria</taxon>
        <taxon>Alteromonadales</taxon>
        <taxon>Shewanellaceae</taxon>
        <taxon>Shewanella</taxon>
    </lineage>
</organism>
<feature type="compositionally biased region" description="Polar residues" evidence="1">
    <location>
        <begin position="39"/>
        <end position="54"/>
    </location>
</feature>
<dbReference type="STRING" id="225849.swp_0825"/>
<name>B8CJ10_SHEPW</name>
<feature type="region of interest" description="Disordered" evidence="1">
    <location>
        <begin position="38"/>
        <end position="80"/>
    </location>
</feature>